<sequence>NNIEDTNNNFATSPATHIADGINEISPKILRSNSNEFSENVSVLRCPLCKSGNLPSANDGHKCMICSVSVHAIPSCSTQRKGDKDLRLCLACSEDVLEELEENKSVETWNRTSKKQRNSKSYLCPNPNLRHLQLKSSKHIQSLPILKNGSRAQELKSCTIKNLGKVIMSNTCAFDTVSAILMVSINDSDEYKVKVDECNNEFLKFTAELTYYLLLMLKKLNPELEILGYNTTLAKCETVASNIFNCALAELPSAYDYIECNIKNCGRTNEGPIPINIITYTTNNDGLYGLQTYLSSRVNIEKMRCGYINDGEPCEGLKTKTTTISEYHLFVEILNWEGDEKGNFSSEAVPQLQIALKDIPEILINSGITYELRGVGCYRRSPNSLRTSTGHYYACCKRGINNWELFDDLLKNVKQVKSTTVIPCEFLIYTI</sequence>
<name>A0A6G0VPY1_APHCR</name>
<dbReference type="OrthoDB" id="6591503at2759"/>
<protein>
    <submittedName>
        <fullName evidence="1">DUF4806 domain-containing protein</fullName>
    </submittedName>
</protein>
<keyword evidence="2" id="KW-1185">Reference proteome</keyword>
<organism evidence="1 2">
    <name type="scientific">Aphis craccivora</name>
    <name type="common">Cowpea aphid</name>
    <dbReference type="NCBI Taxonomy" id="307492"/>
    <lineage>
        <taxon>Eukaryota</taxon>
        <taxon>Metazoa</taxon>
        <taxon>Ecdysozoa</taxon>
        <taxon>Arthropoda</taxon>
        <taxon>Hexapoda</taxon>
        <taxon>Insecta</taxon>
        <taxon>Pterygota</taxon>
        <taxon>Neoptera</taxon>
        <taxon>Paraneoptera</taxon>
        <taxon>Hemiptera</taxon>
        <taxon>Sternorrhyncha</taxon>
        <taxon>Aphidomorpha</taxon>
        <taxon>Aphidoidea</taxon>
        <taxon>Aphididae</taxon>
        <taxon>Aphidini</taxon>
        <taxon>Aphis</taxon>
        <taxon>Aphis</taxon>
    </lineage>
</organism>
<gene>
    <name evidence="1" type="ORF">FWK35_00036341</name>
</gene>
<proteinExistence type="predicted"/>
<dbReference type="EMBL" id="VUJU01014610">
    <property type="protein sequence ID" value="KAF0701751.1"/>
    <property type="molecule type" value="Genomic_DNA"/>
</dbReference>
<comment type="caution">
    <text evidence="1">The sequence shown here is derived from an EMBL/GenBank/DDBJ whole genome shotgun (WGS) entry which is preliminary data.</text>
</comment>
<accession>A0A6G0VPY1</accession>
<reference evidence="1 2" key="1">
    <citation type="submission" date="2019-08" db="EMBL/GenBank/DDBJ databases">
        <title>Whole genome of Aphis craccivora.</title>
        <authorList>
            <person name="Voronova N.V."/>
            <person name="Shulinski R.S."/>
            <person name="Bandarenka Y.V."/>
            <person name="Zhorov D.G."/>
            <person name="Warner D."/>
        </authorList>
    </citation>
    <scope>NUCLEOTIDE SEQUENCE [LARGE SCALE GENOMIC DNA]</scope>
    <source>
        <strain evidence="1">180601</strain>
        <tissue evidence="1">Whole Body</tissue>
    </source>
</reference>
<dbReference type="Proteomes" id="UP000478052">
    <property type="component" value="Unassembled WGS sequence"/>
</dbReference>
<evidence type="ECO:0000313" key="1">
    <source>
        <dbReference type="EMBL" id="KAF0701751.1"/>
    </source>
</evidence>
<feature type="non-terminal residue" evidence="1">
    <location>
        <position position="1"/>
    </location>
</feature>
<dbReference type="AlphaFoldDB" id="A0A6G0VPY1"/>
<evidence type="ECO:0000313" key="2">
    <source>
        <dbReference type="Proteomes" id="UP000478052"/>
    </source>
</evidence>